<reference evidence="4 5" key="1">
    <citation type="journal article" date="2015" name="Int. J. Syst. Evol. Microbiol.">
        <title>Micromonospora costi sp. nov., isolated from a leaf of Costus speciosus.</title>
        <authorList>
            <person name="Thawai C."/>
        </authorList>
    </citation>
    <scope>NUCLEOTIDE SEQUENCE [LARGE SCALE GENOMIC DNA]</scope>
    <source>
        <strain evidence="4 5">CS1-12</strain>
    </source>
</reference>
<comment type="cofactor">
    <cofactor evidence="1">
        <name>Mg(2+)</name>
        <dbReference type="ChEBI" id="CHEBI:18420"/>
    </cofactor>
</comment>
<dbReference type="InterPro" id="IPR015797">
    <property type="entry name" value="NUDIX_hydrolase-like_dom_sf"/>
</dbReference>
<dbReference type="AlphaFoldDB" id="A0A3A9ZP75"/>
<organism evidence="4 5">
    <name type="scientific">Micromonospora costi</name>
    <dbReference type="NCBI Taxonomy" id="1530042"/>
    <lineage>
        <taxon>Bacteria</taxon>
        <taxon>Bacillati</taxon>
        <taxon>Actinomycetota</taxon>
        <taxon>Actinomycetes</taxon>
        <taxon>Micromonosporales</taxon>
        <taxon>Micromonosporaceae</taxon>
        <taxon>Micromonospora</taxon>
    </lineage>
</organism>
<keyword evidence="2" id="KW-0378">Hydrolase</keyword>
<dbReference type="PANTHER" id="PTHR43046">
    <property type="entry name" value="GDP-MANNOSE MANNOSYL HYDROLASE"/>
    <property type="match status" value="1"/>
</dbReference>
<keyword evidence="5" id="KW-1185">Reference proteome</keyword>
<protein>
    <submittedName>
        <fullName evidence="4">NUDIX domain-containing protein</fullName>
    </submittedName>
</protein>
<dbReference type="CDD" id="cd04690">
    <property type="entry name" value="NUDIX_Hydrolase"/>
    <property type="match status" value="1"/>
</dbReference>
<evidence type="ECO:0000313" key="5">
    <source>
        <dbReference type="Proteomes" id="UP000279968"/>
    </source>
</evidence>
<dbReference type="Proteomes" id="UP000279968">
    <property type="component" value="Unassembled WGS sequence"/>
</dbReference>
<evidence type="ECO:0000256" key="1">
    <source>
        <dbReference type="ARBA" id="ARBA00001946"/>
    </source>
</evidence>
<dbReference type="PANTHER" id="PTHR43046:SF2">
    <property type="entry name" value="8-OXO-DGTP DIPHOSPHATASE-RELATED"/>
    <property type="match status" value="1"/>
</dbReference>
<dbReference type="SUPFAM" id="SSF55811">
    <property type="entry name" value="Nudix"/>
    <property type="match status" value="1"/>
</dbReference>
<dbReference type="Gene3D" id="3.90.79.10">
    <property type="entry name" value="Nucleoside Triphosphate Pyrophosphohydrolase"/>
    <property type="match status" value="1"/>
</dbReference>
<dbReference type="OrthoDB" id="67499at2"/>
<dbReference type="PROSITE" id="PS51462">
    <property type="entry name" value="NUDIX"/>
    <property type="match status" value="1"/>
</dbReference>
<feature type="domain" description="Nudix hydrolase" evidence="3">
    <location>
        <begin position="1"/>
        <end position="129"/>
    </location>
</feature>
<dbReference type="GO" id="GO:0016787">
    <property type="term" value="F:hydrolase activity"/>
    <property type="evidence" value="ECO:0007669"/>
    <property type="project" value="UniProtKB-KW"/>
</dbReference>
<name>A0A3A9ZP75_9ACTN</name>
<proteinExistence type="predicted"/>
<gene>
    <name evidence="4" type="ORF">D7193_31160</name>
</gene>
<dbReference type="RefSeq" id="WP_120783247.1">
    <property type="nucleotide sequence ID" value="NZ_JBHLUP010000008.1"/>
</dbReference>
<evidence type="ECO:0000313" key="4">
    <source>
        <dbReference type="EMBL" id="RKN50070.1"/>
    </source>
</evidence>
<accession>A0A3A9ZP75</accession>
<dbReference type="EMBL" id="RBAN01000009">
    <property type="protein sequence ID" value="RKN50070.1"/>
    <property type="molecule type" value="Genomic_DNA"/>
</dbReference>
<dbReference type="Pfam" id="PF00293">
    <property type="entry name" value="NUDIX"/>
    <property type="match status" value="1"/>
</dbReference>
<dbReference type="InterPro" id="IPR000086">
    <property type="entry name" value="NUDIX_hydrolase_dom"/>
</dbReference>
<sequence length="132" mass="14691">MREIDKVAWILLVDGRILSTRSRGRDVWYLPGGKREPGESDQDTLRREVAEELSVEVDAEGAVHVGTFTAPAHGQPVGTTVRMTCYRADYQGTLRPAAEIAEAAWLAYADRPRVSPVDQIIFDHLHAAELLH</sequence>
<evidence type="ECO:0000256" key="2">
    <source>
        <dbReference type="ARBA" id="ARBA00022801"/>
    </source>
</evidence>
<comment type="caution">
    <text evidence="4">The sequence shown here is derived from an EMBL/GenBank/DDBJ whole genome shotgun (WGS) entry which is preliminary data.</text>
</comment>
<evidence type="ECO:0000259" key="3">
    <source>
        <dbReference type="PROSITE" id="PS51462"/>
    </source>
</evidence>